<keyword evidence="3" id="KW-0805">Transcription regulation</keyword>
<keyword evidence="4" id="KW-0238">DNA-binding</keyword>
<dbReference type="GO" id="GO:0004252">
    <property type="term" value="F:serine-type endopeptidase activity"/>
    <property type="evidence" value="ECO:0007669"/>
    <property type="project" value="InterPro"/>
</dbReference>
<name>A0A101CZ05_9RHOB</name>
<reference evidence="7 8" key="1">
    <citation type="submission" date="2015-12" db="EMBL/GenBank/DDBJ databases">
        <authorList>
            <person name="Shamseldin A."/>
            <person name="Moawad H."/>
            <person name="Abd El-Rahim W.M."/>
            <person name="Sadowsky M.J."/>
        </authorList>
    </citation>
    <scope>NUCLEOTIDE SEQUENCE [LARGE SCALE GENOMIC DNA]</scope>
    <source>
        <strain evidence="7 8">ZGT118</strain>
    </source>
</reference>
<organism evidence="7 8">
    <name type="scientific">Ruegeria marisrubri</name>
    <dbReference type="NCBI Taxonomy" id="1685379"/>
    <lineage>
        <taxon>Bacteria</taxon>
        <taxon>Pseudomonadati</taxon>
        <taxon>Pseudomonadota</taxon>
        <taxon>Alphaproteobacteria</taxon>
        <taxon>Rhodobacterales</taxon>
        <taxon>Roseobacteraceae</taxon>
        <taxon>Ruegeria</taxon>
    </lineage>
</organism>
<dbReference type="AlphaFoldDB" id="A0A101CZ05"/>
<comment type="caution">
    <text evidence="7">The sequence shown here is derived from an EMBL/GenBank/DDBJ whole genome shotgun (WGS) entry which is preliminary data.</text>
</comment>
<keyword evidence="2" id="KW-0378">Hydrolase</keyword>
<dbReference type="PANTHER" id="PTHR40661">
    <property type="match status" value="1"/>
</dbReference>
<evidence type="ECO:0000256" key="1">
    <source>
        <dbReference type="ARBA" id="ARBA00022670"/>
    </source>
</evidence>
<accession>A0A101CZ05</accession>
<dbReference type="OrthoDB" id="528805at2"/>
<dbReference type="Proteomes" id="UP000053791">
    <property type="component" value="Unassembled WGS sequence"/>
</dbReference>
<dbReference type="RefSeq" id="WP_068344375.1">
    <property type="nucleotide sequence ID" value="NZ_LQBQ01000001.1"/>
</dbReference>
<keyword evidence="5" id="KW-0804">Transcription</keyword>
<keyword evidence="1" id="KW-0645">Protease</keyword>
<evidence type="ECO:0000259" key="6">
    <source>
        <dbReference type="PROSITE" id="PS50943"/>
    </source>
</evidence>
<dbReference type="InterPro" id="IPR001387">
    <property type="entry name" value="Cro/C1-type_HTH"/>
</dbReference>
<dbReference type="Pfam" id="PF01381">
    <property type="entry name" value="HTH_3"/>
    <property type="match status" value="1"/>
</dbReference>
<dbReference type="InterPro" id="IPR019756">
    <property type="entry name" value="Pept_S26A_signal_pept_1_Ser-AS"/>
</dbReference>
<dbReference type="Pfam" id="PF00717">
    <property type="entry name" value="Peptidase_S24"/>
    <property type="match status" value="1"/>
</dbReference>
<dbReference type="GO" id="GO:0006508">
    <property type="term" value="P:proteolysis"/>
    <property type="evidence" value="ECO:0007669"/>
    <property type="project" value="UniProtKB-KW"/>
</dbReference>
<evidence type="ECO:0000313" key="8">
    <source>
        <dbReference type="Proteomes" id="UP000053791"/>
    </source>
</evidence>
<evidence type="ECO:0000256" key="2">
    <source>
        <dbReference type="ARBA" id="ARBA00022801"/>
    </source>
</evidence>
<evidence type="ECO:0000313" key="7">
    <source>
        <dbReference type="EMBL" id="KUJ85997.1"/>
    </source>
</evidence>
<dbReference type="CDD" id="cd06529">
    <property type="entry name" value="S24_LexA-like"/>
    <property type="match status" value="1"/>
</dbReference>
<evidence type="ECO:0000256" key="4">
    <source>
        <dbReference type="ARBA" id="ARBA00023125"/>
    </source>
</evidence>
<keyword evidence="8" id="KW-1185">Reference proteome</keyword>
<gene>
    <name evidence="7" type="ORF">AVO45_03230</name>
</gene>
<dbReference type="InterPro" id="IPR010982">
    <property type="entry name" value="Lambda_DNA-bd_dom_sf"/>
</dbReference>
<dbReference type="SUPFAM" id="SSF51306">
    <property type="entry name" value="LexA/Signal peptidase"/>
    <property type="match status" value="1"/>
</dbReference>
<dbReference type="PROSITE" id="PS50943">
    <property type="entry name" value="HTH_CROC1"/>
    <property type="match status" value="1"/>
</dbReference>
<dbReference type="GO" id="GO:0003677">
    <property type="term" value="F:DNA binding"/>
    <property type="evidence" value="ECO:0007669"/>
    <property type="project" value="UniProtKB-KW"/>
</dbReference>
<dbReference type="CDD" id="cd00093">
    <property type="entry name" value="HTH_XRE"/>
    <property type="match status" value="1"/>
</dbReference>
<dbReference type="PROSITE" id="PS00501">
    <property type="entry name" value="SPASE_I_1"/>
    <property type="match status" value="1"/>
</dbReference>
<proteinExistence type="predicted"/>
<dbReference type="InterPro" id="IPR015927">
    <property type="entry name" value="Peptidase_S24_S26A/B/C"/>
</dbReference>
<dbReference type="InterPro" id="IPR039418">
    <property type="entry name" value="LexA-like"/>
</dbReference>
<dbReference type="Gene3D" id="2.10.109.10">
    <property type="entry name" value="Umud Fragment, subunit A"/>
    <property type="match status" value="1"/>
</dbReference>
<dbReference type="InterPro" id="IPR036286">
    <property type="entry name" value="LexA/Signal_pep-like_sf"/>
</dbReference>
<dbReference type="PANTHER" id="PTHR40661:SF3">
    <property type="entry name" value="FELS-1 PROPHAGE TRANSCRIPTIONAL REGULATOR"/>
    <property type="match status" value="1"/>
</dbReference>
<dbReference type="STRING" id="1685379.AVO45_03230"/>
<dbReference type="Gene3D" id="1.10.260.40">
    <property type="entry name" value="lambda repressor-like DNA-binding domains"/>
    <property type="match status" value="1"/>
</dbReference>
<protein>
    <submittedName>
        <fullName evidence="7">Transcriptional regulator</fullName>
    </submittedName>
</protein>
<dbReference type="SUPFAM" id="SSF47413">
    <property type="entry name" value="lambda repressor-like DNA-binding domains"/>
    <property type="match status" value="1"/>
</dbReference>
<dbReference type="EMBL" id="LQBQ01000001">
    <property type="protein sequence ID" value="KUJ85997.1"/>
    <property type="molecule type" value="Genomic_DNA"/>
</dbReference>
<feature type="domain" description="HTH cro/C1-type" evidence="6">
    <location>
        <begin position="11"/>
        <end position="66"/>
    </location>
</feature>
<dbReference type="SMART" id="SM00530">
    <property type="entry name" value="HTH_XRE"/>
    <property type="match status" value="1"/>
</dbReference>
<evidence type="ECO:0000256" key="5">
    <source>
        <dbReference type="ARBA" id="ARBA00023163"/>
    </source>
</evidence>
<dbReference type="GO" id="GO:0016020">
    <property type="term" value="C:membrane"/>
    <property type="evidence" value="ECO:0007669"/>
    <property type="project" value="InterPro"/>
</dbReference>
<evidence type="ECO:0000256" key="3">
    <source>
        <dbReference type="ARBA" id="ARBA00023015"/>
    </source>
</evidence>
<sequence>MTLHHTLADRLRARAHQLGLSPAHVAEMAGVNRSFVYDILRGRSTRPNVERLGAVAQVLKVERDWLIHGIGDVEGTPPFIENPDEAFVSIAHASPRPSMGGGAVVQDHEDSAGRAYHFRRSWIKGSLGASPSQLRIMHVEGDSMAPTLLSGDTVLVDMARRTPNPPGIFVLDDGMGLVAKRLEHIPNSDPPAVRVISDNPVYSPYERTADEIHIVGRIRWFAREI</sequence>